<accession>A0A3R7NXJ5</accession>
<sequence>MIGATGRNSAWIQAALLSVSLHGAAAAALIYRPSWNLPTTPPPEQLQLEITTLNQSSTEVETPVLTSVAALEGPDEKPQPGAKQQTEKELLAHLNEGGIAPVLSDRTLPMTRNPASEPVSGGGGAAPPNPKRQWAEPRPPIHAWWNCSTGSAAS</sequence>
<comment type="caution">
    <text evidence="2">The sequence shown here is derived from an EMBL/GenBank/DDBJ whole genome shotgun (WGS) entry which is preliminary data.</text>
</comment>
<dbReference type="RefSeq" id="WP_106691495.1">
    <property type="nucleotide sequence ID" value="NZ_PXNQ02000006.1"/>
</dbReference>
<organism evidence="2 3">
    <name type="scientific">Paracoccus methylarcula</name>
    <dbReference type="NCBI Taxonomy" id="72022"/>
    <lineage>
        <taxon>Bacteria</taxon>
        <taxon>Pseudomonadati</taxon>
        <taxon>Pseudomonadota</taxon>
        <taxon>Alphaproteobacteria</taxon>
        <taxon>Rhodobacterales</taxon>
        <taxon>Paracoccaceae</taxon>
        <taxon>Paracoccus</taxon>
    </lineage>
</organism>
<evidence type="ECO:0000256" key="1">
    <source>
        <dbReference type="SAM" id="MobiDB-lite"/>
    </source>
</evidence>
<proteinExistence type="predicted"/>
<name>A0A3R7NXJ5_9RHOB</name>
<keyword evidence="3" id="KW-1185">Reference proteome</keyword>
<evidence type="ECO:0000313" key="3">
    <source>
        <dbReference type="Proteomes" id="UP000238137"/>
    </source>
</evidence>
<protein>
    <submittedName>
        <fullName evidence="2">Uncharacterized protein</fullName>
    </submittedName>
</protein>
<dbReference type="EMBL" id="PXNQ02000006">
    <property type="protein sequence ID" value="RNF34457.1"/>
    <property type="molecule type" value="Genomic_DNA"/>
</dbReference>
<feature type="region of interest" description="Disordered" evidence="1">
    <location>
        <begin position="101"/>
        <end position="154"/>
    </location>
</feature>
<reference evidence="2" key="1">
    <citation type="submission" date="2018-05" db="EMBL/GenBank/DDBJ databases">
        <title>Reclassification of Methylarcula marina and Methylarcula terricola as Paracoccus methylarcula sp.nov., comb.nov. and Paracoccus terricola comb.nov.</title>
        <authorList>
            <person name="Shmareva M.N."/>
            <person name="Doronina N.V."/>
            <person name="Vasilenko O.V."/>
            <person name="Tarlachkov S.V."/>
            <person name="Trotsenko Y.A."/>
        </authorList>
    </citation>
    <scope>NUCLEOTIDE SEQUENCE [LARGE SCALE GENOMIC DNA]</scope>
    <source>
        <strain evidence="2">VKM B-2159</strain>
    </source>
</reference>
<evidence type="ECO:0000313" key="2">
    <source>
        <dbReference type="EMBL" id="RNF34457.1"/>
    </source>
</evidence>
<dbReference type="AlphaFoldDB" id="A0A3R7NXJ5"/>
<dbReference type="Proteomes" id="UP000238137">
    <property type="component" value="Unassembled WGS sequence"/>
</dbReference>
<gene>
    <name evidence="2" type="ORF">A7A09_011240</name>
</gene>